<dbReference type="Pfam" id="PF07963">
    <property type="entry name" value="N_methyl"/>
    <property type="match status" value="1"/>
</dbReference>
<dbReference type="AlphaFoldDB" id="A0A1Z4BV67"/>
<evidence type="ECO:0000313" key="2">
    <source>
        <dbReference type="EMBL" id="ASF45191.1"/>
    </source>
</evidence>
<evidence type="ECO:0000256" key="1">
    <source>
        <dbReference type="SAM" id="Phobius"/>
    </source>
</evidence>
<dbReference type="EMBL" id="PGFZ01000001">
    <property type="protein sequence ID" value="POZ53521.1"/>
    <property type="molecule type" value="Genomic_DNA"/>
</dbReference>
<dbReference type="InterPro" id="IPR012902">
    <property type="entry name" value="N_methyl_site"/>
</dbReference>
<keyword evidence="1" id="KW-0812">Transmembrane</keyword>
<accession>A0A1Z4BV67</accession>
<dbReference type="RefSeq" id="WP_088618074.1">
    <property type="nucleotide sequence ID" value="NZ_CP022129.1"/>
</dbReference>
<keyword evidence="1" id="KW-1133">Transmembrane helix</keyword>
<dbReference type="KEGG" id="mpsy:CEK71_03435"/>
<reference evidence="3 5" key="2">
    <citation type="submission" date="2017-11" db="EMBL/GenBank/DDBJ databases">
        <title>Draft Genome Sequence of Methylobacter psychrotolerans Sph1T, an Obligate Methanotroph from Low-Temperature Environments.</title>
        <authorList>
            <person name="Oshkin I.Y."/>
            <person name="Miroshnikov K."/>
            <person name="Belova S.E."/>
            <person name="Korzhenkov A."/>
            <person name="Toshchakov S.V."/>
            <person name="Dedysh S.N."/>
        </authorList>
    </citation>
    <scope>NUCLEOTIDE SEQUENCE [LARGE SCALE GENOMIC DNA]</scope>
    <source>
        <strain evidence="3 5">Sph1</strain>
    </source>
</reference>
<dbReference type="OrthoDB" id="5568646at2"/>
<dbReference type="EMBL" id="CP022129">
    <property type="protein sequence ID" value="ASF45191.1"/>
    <property type="molecule type" value="Genomic_DNA"/>
</dbReference>
<name>A0A1Z4BV67_9GAMM</name>
<dbReference type="Proteomes" id="UP000237423">
    <property type="component" value="Unassembled WGS sequence"/>
</dbReference>
<sequence length="227" mass="25176">MKRLKTALGFTLIEVLIAMTLLSIMVVLLFASLKICAQSWEKGESKMADVNEVAVVYHFFQQHLAVAKPLWDDFSIKDQRQLAFQGDELSLQFVGEFPASAAKVGDQLYRLQLKEVEDSKLINVSVTPFLPTADSGELPKEEIPLIKHVRNVSFAYFGPDEMGGEGSWQSQWLQRDSQPQLVKISIELDNAMYWPDMIVELKVAGSQIGADGAVETAPEESAEGAAQ</sequence>
<organism evidence="2 4">
    <name type="scientific">Methylovulum psychrotolerans</name>
    <dbReference type="NCBI Taxonomy" id="1704499"/>
    <lineage>
        <taxon>Bacteria</taxon>
        <taxon>Pseudomonadati</taxon>
        <taxon>Pseudomonadota</taxon>
        <taxon>Gammaproteobacteria</taxon>
        <taxon>Methylococcales</taxon>
        <taxon>Methylococcaceae</taxon>
        <taxon>Methylovulum</taxon>
    </lineage>
</organism>
<evidence type="ECO:0000313" key="3">
    <source>
        <dbReference type="EMBL" id="POZ53521.1"/>
    </source>
</evidence>
<gene>
    <name evidence="3" type="ORF">AADEFJLK_00548</name>
    <name evidence="2" type="ORF">CEK71_03435</name>
</gene>
<dbReference type="Proteomes" id="UP000197019">
    <property type="component" value="Chromosome"/>
</dbReference>
<evidence type="ECO:0000313" key="5">
    <source>
        <dbReference type="Proteomes" id="UP000237423"/>
    </source>
</evidence>
<protein>
    <submittedName>
        <fullName evidence="2">Prepilin-type cleavage/methylation domain-containing protein</fullName>
    </submittedName>
</protein>
<feature type="transmembrane region" description="Helical" evidence="1">
    <location>
        <begin position="7"/>
        <end position="31"/>
    </location>
</feature>
<dbReference type="NCBIfam" id="TIGR02532">
    <property type="entry name" value="IV_pilin_GFxxxE"/>
    <property type="match status" value="1"/>
</dbReference>
<proteinExistence type="predicted"/>
<keyword evidence="4" id="KW-1185">Reference proteome</keyword>
<keyword evidence="1" id="KW-0472">Membrane</keyword>
<reference evidence="2 4" key="1">
    <citation type="submission" date="2017-06" db="EMBL/GenBank/DDBJ databases">
        <title>Genome Sequencing of the methanotroph Methylovulum psychrotolerants str. HV10-M2 isolated from a high-altitude environment.</title>
        <authorList>
            <person name="Mateos-Rivera A."/>
        </authorList>
    </citation>
    <scope>NUCLEOTIDE SEQUENCE [LARGE SCALE GENOMIC DNA]</scope>
    <source>
        <strain evidence="2 4">HV10_M2</strain>
    </source>
</reference>
<evidence type="ECO:0000313" key="4">
    <source>
        <dbReference type="Proteomes" id="UP000197019"/>
    </source>
</evidence>